<dbReference type="EMBL" id="OU503042">
    <property type="protein sequence ID" value="CAI9765356.1"/>
    <property type="molecule type" value="Genomic_DNA"/>
</dbReference>
<comment type="cofactor">
    <cofactor evidence="1">
        <name>Mn(2+)</name>
        <dbReference type="ChEBI" id="CHEBI:29035"/>
    </cofactor>
</comment>
<reference evidence="4" key="1">
    <citation type="submission" date="2023-05" db="EMBL/GenBank/DDBJ databases">
        <authorList>
            <person name="Huff M."/>
        </authorList>
    </citation>
    <scope>NUCLEOTIDE SEQUENCE</scope>
</reference>
<dbReference type="SUPFAM" id="SSF81606">
    <property type="entry name" value="PP2C-like"/>
    <property type="match status" value="1"/>
</dbReference>
<dbReference type="GO" id="GO:0046872">
    <property type="term" value="F:metal ion binding"/>
    <property type="evidence" value="ECO:0007669"/>
    <property type="project" value="UniProtKB-UniRule"/>
</dbReference>
<organism evidence="4 5">
    <name type="scientific">Fraxinus pennsylvanica</name>
    <dbReference type="NCBI Taxonomy" id="56036"/>
    <lineage>
        <taxon>Eukaryota</taxon>
        <taxon>Viridiplantae</taxon>
        <taxon>Streptophyta</taxon>
        <taxon>Embryophyta</taxon>
        <taxon>Tracheophyta</taxon>
        <taxon>Spermatophyta</taxon>
        <taxon>Magnoliopsida</taxon>
        <taxon>eudicotyledons</taxon>
        <taxon>Gunneridae</taxon>
        <taxon>Pentapetalae</taxon>
        <taxon>asterids</taxon>
        <taxon>lamiids</taxon>
        <taxon>Lamiales</taxon>
        <taxon>Oleaceae</taxon>
        <taxon>Oleeae</taxon>
        <taxon>Fraxinus</taxon>
    </lineage>
</organism>
<dbReference type="InterPro" id="IPR039123">
    <property type="entry name" value="PPTC7"/>
</dbReference>
<keyword evidence="1" id="KW-0464">Manganese</keyword>
<keyword evidence="1" id="KW-0460">Magnesium</keyword>
<dbReference type="PANTHER" id="PTHR12320:SF1">
    <property type="entry name" value="PROTEIN PHOSPHATASE PTC7 HOMOLOG"/>
    <property type="match status" value="1"/>
</dbReference>
<dbReference type="Proteomes" id="UP000834106">
    <property type="component" value="Chromosome 7"/>
</dbReference>
<sequence length="767" mass="83388">MTLPPTLTAGIHDFLGAAATATNLLGATAPPTLVVKGTVNKAWLLLPPVKNVDPSPFTNAAEVEAISFPLSIYLKIDRDIVLDGTLLSRVFLNAELALLNVWLPFSGNLKESSVRSHVRHVKSGDQSRIDPDSEVISIHEHSDGSVLFRFGDPSEIAENVKLAEPKILEEIKKESQEGFSMVNVLDGDINREVIVKKLDKEDKFARPTEVANKGNESVSIVETESKSWEKLSEDSKRVELAMNEANPIGISNESISGVEKENESGEKLSEDSKRFELASNEANPIGIGNETISVVEKENESTEKFSEDSKNVELRVSRTDIKDSSPRSEDTKDNSDNSSGTAESAEEKIGGEMMLQSIHLKLDPVIDVIDDIVTEENTEEIVAATNLSANNHSMEAGNGIEIVEDDKGFDRSEIAEDGNSSDVNVVATFPFTEVDIDFSADSKDRNSEVTVVFSEDSKDQNSEAGNGVRRKTVEHGSQSDMIEVMPVSPQLEAEPILDEEADNEFMEESAVADRNESLMMFNNSQKSLLEPRTDNDHSVKNSDIEEASDCEVTQLKSVESVANRIKADFVLSSGAALLPHPSKVLTGGEDAYFINGQTWLGVADGVSQWSLEGVNPGVYAQEGKNSSKDCPGSSTVLIAHFDGEALQVANIGDSGFIILRHSSVYKKSSPMLHEFHFPVQIERGDDPSYLTEEYRVDSEQGELLASLNSDKRLEEIAELLATQAQEVGRSGSARCPFADAAQAAGYVGYAGGKLHDVAVIVSVVRRQ</sequence>
<evidence type="ECO:0000313" key="4">
    <source>
        <dbReference type="EMBL" id="CAI9765356.1"/>
    </source>
</evidence>
<dbReference type="GO" id="GO:0009507">
    <property type="term" value="C:chloroplast"/>
    <property type="evidence" value="ECO:0007669"/>
    <property type="project" value="TreeGrafter"/>
</dbReference>
<proteinExistence type="inferred from homology"/>
<evidence type="ECO:0000259" key="3">
    <source>
        <dbReference type="PROSITE" id="PS51746"/>
    </source>
</evidence>
<accession>A0AAD2DVA5</accession>
<feature type="domain" description="PPM-type phosphatase" evidence="3">
    <location>
        <begin position="572"/>
        <end position="764"/>
    </location>
</feature>
<keyword evidence="1" id="KW-0378">Hydrolase</keyword>
<dbReference type="InterPro" id="IPR001932">
    <property type="entry name" value="PPM-type_phosphatase-like_dom"/>
</dbReference>
<evidence type="ECO:0000313" key="5">
    <source>
        <dbReference type="Proteomes" id="UP000834106"/>
    </source>
</evidence>
<name>A0AAD2DVA5_9LAMI</name>
<dbReference type="AlphaFoldDB" id="A0AAD2DVA5"/>
<keyword evidence="5" id="KW-1185">Reference proteome</keyword>
<dbReference type="EC" id="3.1.3.16" evidence="1"/>
<feature type="region of interest" description="Disordered" evidence="2">
    <location>
        <begin position="298"/>
        <end position="348"/>
    </location>
</feature>
<feature type="region of interest" description="Disordered" evidence="2">
    <location>
        <begin position="251"/>
        <end position="272"/>
    </location>
</feature>
<feature type="compositionally biased region" description="Basic and acidic residues" evidence="2">
    <location>
        <begin position="298"/>
        <end position="335"/>
    </location>
</feature>
<feature type="compositionally biased region" description="Basic and acidic residues" evidence="2">
    <location>
        <begin position="258"/>
        <end position="272"/>
    </location>
</feature>
<dbReference type="PANTHER" id="PTHR12320">
    <property type="entry name" value="PROTEIN PHOSPHATASE 2C"/>
    <property type="match status" value="1"/>
</dbReference>
<gene>
    <name evidence="4" type="ORF">FPE_LOCUS12786</name>
</gene>
<comment type="catalytic activity">
    <reaction evidence="1">
        <text>O-phospho-L-seryl-[protein] + H2O = L-seryl-[protein] + phosphate</text>
        <dbReference type="Rhea" id="RHEA:20629"/>
        <dbReference type="Rhea" id="RHEA-COMP:9863"/>
        <dbReference type="Rhea" id="RHEA-COMP:11604"/>
        <dbReference type="ChEBI" id="CHEBI:15377"/>
        <dbReference type="ChEBI" id="CHEBI:29999"/>
        <dbReference type="ChEBI" id="CHEBI:43474"/>
        <dbReference type="ChEBI" id="CHEBI:83421"/>
        <dbReference type="EC" id="3.1.3.16"/>
    </reaction>
</comment>
<protein>
    <recommendedName>
        <fullName evidence="1">Protein phosphatase</fullName>
        <ecNumber evidence="1">3.1.3.16</ecNumber>
    </recommendedName>
</protein>
<keyword evidence="1" id="KW-0904">Protein phosphatase</keyword>
<comment type="catalytic activity">
    <reaction evidence="1">
        <text>O-phospho-L-threonyl-[protein] + H2O = L-threonyl-[protein] + phosphate</text>
        <dbReference type="Rhea" id="RHEA:47004"/>
        <dbReference type="Rhea" id="RHEA-COMP:11060"/>
        <dbReference type="Rhea" id="RHEA-COMP:11605"/>
        <dbReference type="ChEBI" id="CHEBI:15377"/>
        <dbReference type="ChEBI" id="CHEBI:30013"/>
        <dbReference type="ChEBI" id="CHEBI:43474"/>
        <dbReference type="ChEBI" id="CHEBI:61977"/>
        <dbReference type="EC" id="3.1.3.16"/>
    </reaction>
</comment>
<comment type="similarity">
    <text evidence="1">Belongs to the PP2C family.</text>
</comment>
<keyword evidence="1" id="KW-0479">Metal-binding</keyword>
<dbReference type="PROSITE" id="PS51746">
    <property type="entry name" value="PPM_2"/>
    <property type="match status" value="1"/>
</dbReference>
<feature type="region of interest" description="Disordered" evidence="2">
    <location>
        <begin position="451"/>
        <end position="477"/>
    </location>
</feature>
<comment type="cofactor">
    <cofactor evidence="1">
        <name>Mg(2+)</name>
        <dbReference type="ChEBI" id="CHEBI:18420"/>
    </cofactor>
</comment>
<dbReference type="GO" id="GO:0004722">
    <property type="term" value="F:protein serine/threonine phosphatase activity"/>
    <property type="evidence" value="ECO:0007669"/>
    <property type="project" value="UniProtKB-EC"/>
</dbReference>
<evidence type="ECO:0000256" key="1">
    <source>
        <dbReference type="RuleBase" id="RU366020"/>
    </source>
</evidence>
<evidence type="ECO:0000256" key="2">
    <source>
        <dbReference type="SAM" id="MobiDB-lite"/>
    </source>
</evidence>
<dbReference type="InterPro" id="IPR036457">
    <property type="entry name" value="PPM-type-like_dom_sf"/>
</dbReference>